<sequence length="628" mass="72383">MVRREQEDSRSELPDIEVEMDRCCSLMEGIKLIEDRAQADEDKEIKNFEMLERGNAEEENNAGHIEDTLRELRLSLACRDGDFQQEQTGWHRETLNEQAKQEELQNSLEEFRNVERGLLDETEHLKKEREQTEVGLRSISGEKTALKSRNHQMEEIESKMRLQKEKELEEFEVQMGALQDQLNDVEKAKQNLNQELQKTLEEHKDNEISVRKACEDKESVSFRADKEMKRVLEEEKEASKKLISARDLQSVVFEETISVEGEKQKKLDKIRETNKRVAIKVEEMKRMKEQVEDQKTQEIDLVKELEQERTKVADLKMERVKVQEGCNVLMTAVQEIRDSMTEVDSLVKNSEETLRNVLTGVETWKEPANELEDEELELAMSVMRLLEQECESMGFPAQLGDKDELNALVVSVLKRLVDDVLDADLETQKIRLKQKQYKRDLQSIIKNRIVAISRIFRDNFDKINGRKEKSHFDPRKFAKVISYLLSKNQIAQEDESSVLDELVDDIKEVRSEIVHSLSAPCPSLVVWGITVDAVDGTAGSLDNTQSDDERVFEASEVGTSEEEGSVPKDGFGTPVSEQSFGESTLESSDTERPKSILKPSDHPILVRNPEEPVPETFGKSKYKRRDRP</sequence>
<reference evidence="3" key="1">
    <citation type="submission" date="2020-11" db="EMBL/GenBank/DDBJ databases">
        <authorList>
            <person name="Tran Van P."/>
        </authorList>
    </citation>
    <scope>NUCLEOTIDE SEQUENCE</scope>
</reference>
<evidence type="ECO:0000256" key="1">
    <source>
        <dbReference type="SAM" id="Coils"/>
    </source>
</evidence>
<protein>
    <submittedName>
        <fullName evidence="3">Uncharacterized protein</fullName>
    </submittedName>
</protein>
<evidence type="ECO:0000256" key="2">
    <source>
        <dbReference type="SAM" id="MobiDB-lite"/>
    </source>
</evidence>
<organism evidence="3">
    <name type="scientific">Cyprideis torosa</name>
    <dbReference type="NCBI Taxonomy" id="163714"/>
    <lineage>
        <taxon>Eukaryota</taxon>
        <taxon>Metazoa</taxon>
        <taxon>Ecdysozoa</taxon>
        <taxon>Arthropoda</taxon>
        <taxon>Crustacea</taxon>
        <taxon>Oligostraca</taxon>
        <taxon>Ostracoda</taxon>
        <taxon>Podocopa</taxon>
        <taxon>Podocopida</taxon>
        <taxon>Cytherocopina</taxon>
        <taxon>Cytheroidea</taxon>
        <taxon>Cytherideidae</taxon>
        <taxon>Cyprideis</taxon>
    </lineage>
</organism>
<dbReference type="AlphaFoldDB" id="A0A7R8WJV2"/>
<keyword evidence="1" id="KW-0175">Coiled coil</keyword>
<feature type="region of interest" description="Disordered" evidence="2">
    <location>
        <begin position="539"/>
        <end position="628"/>
    </location>
</feature>
<feature type="compositionally biased region" description="Polar residues" evidence="2">
    <location>
        <begin position="575"/>
        <end position="587"/>
    </location>
</feature>
<feature type="coiled-coil region" evidence="1">
    <location>
        <begin position="267"/>
        <end position="308"/>
    </location>
</feature>
<name>A0A7R8WJV2_9CRUS</name>
<proteinExistence type="predicted"/>
<accession>A0A7R8WJV2</accession>
<feature type="coiled-coil region" evidence="1">
    <location>
        <begin position="146"/>
        <end position="213"/>
    </location>
</feature>
<dbReference type="EMBL" id="OB665628">
    <property type="protein sequence ID" value="CAD7233097.1"/>
    <property type="molecule type" value="Genomic_DNA"/>
</dbReference>
<gene>
    <name evidence="3" type="ORF">CTOB1V02_LOCUS10921</name>
</gene>
<evidence type="ECO:0000313" key="3">
    <source>
        <dbReference type="EMBL" id="CAD7233097.1"/>
    </source>
</evidence>